<accession>A0ABV2ITM1</accession>
<dbReference type="InterPro" id="IPR000620">
    <property type="entry name" value="EamA_dom"/>
</dbReference>
<evidence type="ECO:0000313" key="8">
    <source>
        <dbReference type="EMBL" id="MET3611798.1"/>
    </source>
</evidence>
<dbReference type="SUPFAM" id="SSF103481">
    <property type="entry name" value="Multidrug resistance efflux transporter EmrE"/>
    <property type="match status" value="2"/>
</dbReference>
<dbReference type="PANTHER" id="PTHR32322:SF2">
    <property type="entry name" value="EAMA DOMAIN-CONTAINING PROTEIN"/>
    <property type="match status" value="1"/>
</dbReference>
<feature type="transmembrane region" description="Helical" evidence="6">
    <location>
        <begin position="31"/>
        <end position="49"/>
    </location>
</feature>
<keyword evidence="3 6" id="KW-0812">Transmembrane</keyword>
<dbReference type="PANTHER" id="PTHR32322">
    <property type="entry name" value="INNER MEMBRANE TRANSPORTER"/>
    <property type="match status" value="1"/>
</dbReference>
<evidence type="ECO:0000256" key="4">
    <source>
        <dbReference type="ARBA" id="ARBA00022989"/>
    </source>
</evidence>
<feature type="transmembrane region" description="Helical" evidence="6">
    <location>
        <begin position="181"/>
        <end position="201"/>
    </location>
</feature>
<dbReference type="Proteomes" id="UP001549047">
    <property type="component" value="Unassembled WGS sequence"/>
</dbReference>
<comment type="caution">
    <text evidence="8">The sequence shown here is derived from an EMBL/GenBank/DDBJ whole genome shotgun (WGS) entry which is preliminary data.</text>
</comment>
<comment type="similarity">
    <text evidence="2">Belongs to the EamA transporter family.</text>
</comment>
<organism evidence="8 9">
    <name type="scientific">Rhizobium aquaticum</name>
    <dbReference type="NCBI Taxonomy" id="1549636"/>
    <lineage>
        <taxon>Bacteria</taxon>
        <taxon>Pseudomonadati</taxon>
        <taxon>Pseudomonadota</taxon>
        <taxon>Alphaproteobacteria</taxon>
        <taxon>Hyphomicrobiales</taxon>
        <taxon>Rhizobiaceae</taxon>
        <taxon>Rhizobium/Agrobacterium group</taxon>
        <taxon>Rhizobium</taxon>
    </lineage>
</organism>
<feature type="domain" description="EamA" evidence="7">
    <location>
        <begin position="157"/>
        <end position="285"/>
    </location>
</feature>
<feature type="domain" description="EamA" evidence="7">
    <location>
        <begin position="9"/>
        <end position="136"/>
    </location>
</feature>
<dbReference type="RefSeq" id="WP_354554084.1">
    <property type="nucleotide sequence ID" value="NZ_JBEPMB010000001.1"/>
</dbReference>
<sequence>MIDRLIPVVFVALWSTGWIVAKFGAFHASPLLFLVIRFALAVVLFYGICRVSGAKWLESRAATLHAAVSGVFLHGIYLSGVWWSIAHGVPAGISGLISALQPLMTAVAAPFLVGERLSGKQKLGLALGFLGIVIAITPKLMATDASAVPLLPVLVNVAGMAAVTYGSIYQKQHLHSGDLRTIALLQYVGAFVVLTPLAFLVEAPHFDNSLAVWATMAWSVLALSAGAIALLLYLLRKGQVSQAASLNYLVPAAVALQAWVLFGEVLTVPMIVGAAVAAVGVYLTTRKG</sequence>
<dbReference type="Pfam" id="PF00892">
    <property type="entry name" value="EamA"/>
    <property type="match status" value="2"/>
</dbReference>
<evidence type="ECO:0000256" key="2">
    <source>
        <dbReference type="ARBA" id="ARBA00007362"/>
    </source>
</evidence>
<reference evidence="8 9" key="1">
    <citation type="submission" date="2024-06" db="EMBL/GenBank/DDBJ databases">
        <title>Genomic Encyclopedia of Type Strains, Phase IV (KMG-IV): sequencing the most valuable type-strain genomes for metagenomic binning, comparative biology and taxonomic classification.</title>
        <authorList>
            <person name="Goeker M."/>
        </authorList>
    </citation>
    <scope>NUCLEOTIDE SEQUENCE [LARGE SCALE GENOMIC DNA]</scope>
    <source>
        <strain evidence="8 9">DSM 29780</strain>
    </source>
</reference>
<feature type="transmembrane region" description="Helical" evidence="6">
    <location>
        <begin position="246"/>
        <end position="262"/>
    </location>
</feature>
<comment type="subcellular location">
    <subcellularLocation>
        <location evidence="1">Membrane</location>
        <topology evidence="1">Multi-pass membrane protein</topology>
    </subcellularLocation>
</comment>
<evidence type="ECO:0000313" key="9">
    <source>
        <dbReference type="Proteomes" id="UP001549047"/>
    </source>
</evidence>
<evidence type="ECO:0000256" key="6">
    <source>
        <dbReference type="SAM" id="Phobius"/>
    </source>
</evidence>
<gene>
    <name evidence="8" type="ORF">ABID16_000103</name>
</gene>
<evidence type="ECO:0000256" key="5">
    <source>
        <dbReference type="ARBA" id="ARBA00023136"/>
    </source>
</evidence>
<name>A0ABV2ITM1_9HYPH</name>
<feature type="transmembrane region" description="Helical" evidence="6">
    <location>
        <begin position="61"/>
        <end position="85"/>
    </location>
</feature>
<evidence type="ECO:0000256" key="3">
    <source>
        <dbReference type="ARBA" id="ARBA00022692"/>
    </source>
</evidence>
<evidence type="ECO:0000259" key="7">
    <source>
        <dbReference type="Pfam" id="PF00892"/>
    </source>
</evidence>
<keyword evidence="4 6" id="KW-1133">Transmembrane helix</keyword>
<feature type="transmembrane region" description="Helical" evidence="6">
    <location>
        <begin position="148"/>
        <end position="169"/>
    </location>
</feature>
<feature type="transmembrane region" description="Helical" evidence="6">
    <location>
        <begin position="213"/>
        <end position="234"/>
    </location>
</feature>
<feature type="transmembrane region" description="Helical" evidence="6">
    <location>
        <begin position="125"/>
        <end position="142"/>
    </location>
</feature>
<keyword evidence="5 6" id="KW-0472">Membrane</keyword>
<protein>
    <submittedName>
        <fullName evidence="8">Drug/metabolite transporter (DMT)-like permease</fullName>
    </submittedName>
</protein>
<evidence type="ECO:0000256" key="1">
    <source>
        <dbReference type="ARBA" id="ARBA00004141"/>
    </source>
</evidence>
<dbReference type="InterPro" id="IPR050638">
    <property type="entry name" value="AA-Vitamin_Transporters"/>
</dbReference>
<dbReference type="EMBL" id="JBEPMB010000001">
    <property type="protein sequence ID" value="MET3611798.1"/>
    <property type="molecule type" value="Genomic_DNA"/>
</dbReference>
<feature type="transmembrane region" description="Helical" evidence="6">
    <location>
        <begin position="91"/>
        <end position="113"/>
    </location>
</feature>
<keyword evidence="9" id="KW-1185">Reference proteome</keyword>
<proteinExistence type="inferred from homology"/>
<dbReference type="InterPro" id="IPR037185">
    <property type="entry name" value="EmrE-like"/>
</dbReference>
<feature type="transmembrane region" description="Helical" evidence="6">
    <location>
        <begin position="268"/>
        <end position="285"/>
    </location>
</feature>